<reference evidence="4" key="1">
    <citation type="submission" date="2022-03" db="EMBL/GenBank/DDBJ databases">
        <title>First case of bacteraemia caused by Dielma fastidiosa in a patient hospitalised with diverticulitis.</title>
        <authorList>
            <person name="Forman-Ankjaer B."/>
            <person name="Hvid-Jensen F."/>
            <person name="Kobel C.M."/>
            <person name="Greve T."/>
        </authorList>
    </citation>
    <scope>NUCLEOTIDE SEQUENCE</scope>
    <source>
        <strain evidence="4">AUH_DF_2021</strain>
    </source>
</reference>
<feature type="DNA-binding region" description="H-T-H motif" evidence="2">
    <location>
        <begin position="31"/>
        <end position="50"/>
    </location>
</feature>
<evidence type="ECO:0000259" key="3">
    <source>
        <dbReference type="PROSITE" id="PS50977"/>
    </source>
</evidence>
<dbReference type="GO" id="GO:0003677">
    <property type="term" value="F:DNA binding"/>
    <property type="evidence" value="ECO:0007669"/>
    <property type="project" value="UniProtKB-UniRule"/>
</dbReference>
<proteinExistence type="predicted"/>
<sequence length="206" mass="23933">MKRDEKHNLSKQRILQAAMQEFSAKGYMNASLNTVCSENGISKGIIYHYYKDKDELYLLCVSECFTALTEYLSVTCQNLMGNAEECLNQYFDIRLRFFADNPLYWGIFSDASMNPPAHLLSAIKTARQAFDTLNITILTRLLSASLLRQDVSLQAIIEWIQEYMDFFNLRYPLKLNETADLNESILMHEQKCHRQLSFLLFGVMEH</sequence>
<dbReference type="PRINTS" id="PR00455">
    <property type="entry name" value="HTHTETR"/>
</dbReference>
<evidence type="ECO:0000313" key="4">
    <source>
        <dbReference type="EMBL" id="MDY5169700.1"/>
    </source>
</evidence>
<evidence type="ECO:0000256" key="2">
    <source>
        <dbReference type="PROSITE-ProRule" id="PRU00335"/>
    </source>
</evidence>
<comment type="caution">
    <text evidence="4">The sequence shown here is derived from an EMBL/GenBank/DDBJ whole genome shotgun (WGS) entry which is preliminary data.</text>
</comment>
<dbReference type="SUPFAM" id="SSF48498">
    <property type="entry name" value="Tetracyclin repressor-like, C-terminal domain"/>
    <property type="match status" value="1"/>
</dbReference>
<dbReference type="InterPro" id="IPR001647">
    <property type="entry name" value="HTH_TetR"/>
</dbReference>
<dbReference type="InterPro" id="IPR050109">
    <property type="entry name" value="HTH-type_TetR-like_transc_reg"/>
</dbReference>
<dbReference type="RefSeq" id="WP_320884958.1">
    <property type="nucleotide sequence ID" value="NZ_BAABZA010000001.1"/>
</dbReference>
<dbReference type="PROSITE" id="PS50977">
    <property type="entry name" value="HTH_TETR_2"/>
    <property type="match status" value="1"/>
</dbReference>
<dbReference type="GO" id="GO:0006355">
    <property type="term" value="P:regulation of DNA-templated transcription"/>
    <property type="evidence" value="ECO:0007669"/>
    <property type="project" value="UniProtKB-ARBA"/>
</dbReference>
<evidence type="ECO:0000256" key="1">
    <source>
        <dbReference type="ARBA" id="ARBA00023125"/>
    </source>
</evidence>
<dbReference type="Gene3D" id="1.10.357.10">
    <property type="entry name" value="Tetracycline Repressor, domain 2"/>
    <property type="match status" value="1"/>
</dbReference>
<keyword evidence="1 2" id="KW-0238">DNA-binding</keyword>
<dbReference type="Proteomes" id="UP001276902">
    <property type="component" value="Unassembled WGS sequence"/>
</dbReference>
<dbReference type="Gene3D" id="1.10.10.60">
    <property type="entry name" value="Homeodomain-like"/>
    <property type="match status" value="1"/>
</dbReference>
<dbReference type="Pfam" id="PF00440">
    <property type="entry name" value="TetR_N"/>
    <property type="match status" value="1"/>
</dbReference>
<dbReference type="PANTHER" id="PTHR30328">
    <property type="entry name" value="TRANSCRIPTIONAL REPRESSOR"/>
    <property type="match status" value="1"/>
</dbReference>
<dbReference type="EMBL" id="JALDAW010000023">
    <property type="protein sequence ID" value="MDY5169700.1"/>
    <property type="molecule type" value="Genomic_DNA"/>
</dbReference>
<dbReference type="InterPro" id="IPR036271">
    <property type="entry name" value="Tet_transcr_reg_TetR-rel_C_sf"/>
</dbReference>
<organism evidence="4 5">
    <name type="scientific">Dielma fastidiosa</name>
    <dbReference type="NCBI Taxonomy" id="1034346"/>
    <lineage>
        <taxon>Bacteria</taxon>
        <taxon>Bacillati</taxon>
        <taxon>Bacillota</taxon>
        <taxon>Erysipelotrichia</taxon>
        <taxon>Erysipelotrichales</taxon>
        <taxon>Erysipelotrichaceae</taxon>
        <taxon>Dielma</taxon>
    </lineage>
</organism>
<protein>
    <submittedName>
        <fullName evidence="4">TetR/AcrR family transcriptional regulator</fullName>
    </submittedName>
</protein>
<name>A0AB35USG0_9FIRM</name>
<gene>
    <name evidence="4" type="ORF">MQE39_16410</name>
</gene>
<dbReference type="AlphaFoldDB" id="A0AB35USG0"/>
<feature type="domain" description="HTH tetR-type" evidence="3">
    <location>
        <begin position="8"/>
        <end position="68"/>
    </location>
</feature>
<dbReference type="PANTHER" id="PTHR30328:SF54">
    <property type="entry name" value="HTH-TYPE TRANSCRIPTIONAL REPRESSOR SCO4008"/>
    <property type="match status" value="1"/>
</dbReference>
<accession>A0AB35USG0</accession>
<dbReference type="InterPro" id="IPR009057">
    <property type="entry name" value="Homeodomain-like_sf"/>
</dbReference>
<dbReference type="SUPFAM" id="SSF46689">
    <property type="entry name" value="Homeodomain-like"/>
    <property type="match status" value="1"/>
</dbReference>
<evidence type="ECO:0000313" key="5">
    <source>
        <dbReference type="Proteomes" id="UP001276902"/>
    </source>
</evidence>